<reference evidence="7" key="1">
    <citation type="journal article" date="2019" name="Int. J. Syst. Evol. Microbiol.">
        <title>The Global Catalogue of Microorganisms (GCM) 10K type strain sequencing project: providing services to taxonomists for standard genome sequencing and annotation.</title>
        <authorList>
            <consortium name="The Broad Institute Genomics Platform"/>
            <consortium name="The Broad Institute Genome Sequencing Center for Infectious Disease"/>
            <person name="Wu L."/>
            <person name="Ma J."/>
        </authorList>
    </citation>
    <scope>NUCLEOTIDE SEQUENCE [LARGE SCALE GENOMIC DNA]</scope>
    <source>
        <strain evidence="7">XZYJT-10</strain>
    </source>
</reference>
<dbReference type="Pfam" id="PF00756">
    <property type="entry name" value="Esterase"/>
    <property type="match status" value="1"/>
</dbReference>
<evidence type="ECO:0000313" key="6">
    <source>
        <dbReference type="EMBL" id="MFC7274871.1"/>
    </source>
</evidence>
<dbReference type="SUPFAM" id="SSF53474">
    <property type="entry name" value="alpha/beta-Hydrolases"/>
    <property type="match status" value="1"/>
</dbReference>
<evidence type="ECO:0000259" key="5">
    <source>
        <dbReference type="Pfam" id="PF11806"/>
    </source>
</evidence>
<dbReference type="SUPFAM" id="SSF81296">
    <property type="entry name" value="E set domains"/>
    <property type="match status" value="1"/>
</dbReference>
<dbReference type="GO" id="GO:0016787">
    <property type="term" value="F:hydrolase activity"/>
    <property type="evidence" value="ECO:0007669"/>
    <property type="project" value="UniProtKB-KW"/>
</dbReference>
<dbReference type="InterPro" id="IPR029058">
    <property type="entry name" value="AB_hydrolase_fold"/>
</dbReference>
<keyword evidence="7" id="KW-1185">Reference proteome</keyword>
<dbReference type="Pfam" id="PF11806">
    <property type="entry name" value="Enterochelin_N"/>
    <property type="match status" value="1"/>
</dbReference>
<feature type="domain" description="Enterochelin esterase N-terminal" evidence="5">
    <location>
        <begin position="34"/>
        <end position="137"/>
    </location>
</feature>
<organism evidence="6 7">
    <name type="scientific">Paractinoplanes rhizophilus</name>
    <dbReference type="NCBI Taxonomy" id="1416877"/>
    <lineage>
        <taxon>Bacteria</taxon>
        <taxon>Bacillati</taxon>
        <taxon>Actinomycetota</taxon>
        <taxon>Actinomycetes</taxon>
        <taxon>Micromonosporales</taxon>
        <taxon>Micromonosporaceae</taxon>
        <taxon>Paractinoplanes</taxon>
    </lineage>
</organism>
<dbReference type="InterPro" id="IPR021764">
    <property type="entry name" value="Enterochelin_esterase_N"/>
</dbReference>
<sequence length="383" mass="41276">MSDLSPAHVADFWAAATERGTPLVEPCDEESALVTFLWRGEAATTRAWWGVDVPMSRAPGTDLWHGTQRMPSALRTVYCLAHDGAEQAPADDSGAGHTHIDAGNPARLLFPADPADPGDHDCWLSVLELPGAPPEPWTRPRPGVPAGTLTEVTIPSAALGGPRPVTVYRPAGTPAEGLPVLVVFDGYIARRVLRVPTVLDNLIAAGAIPPTMALLVSSFEASRERDLRPTRPIHTFVADELIPWARATLGAGRDRRGNVIAGVSRGGLAAAYVGMCAHETFGGVIAQSGSFWWPSPREGSPGWLIRQVAKHPRVDVRFYLDVGNRETMPGPDGAPDQLTVVRRMRDALVRRGYEVTYTEYVGGHDYVNWRRTFADGLLAVAAP</sequence>
<dbReference type="EMBL" id="JBHTBJ010000007">
    <property type="protein sequence ID" value="MFC7274871.1"/>
    <property type="molecule type" value="Genomic_DNA"/>
</dbReference>
<evidence type="ECO:0000313" key="7">
    <source>
        <dbReference type="Proteomes" id="UP001596548"/>
    </source>
</evidence>
<dbReference type="Gene3D" id="3.40.50.1820">
    <property type="entry name" value="alpha/beta hydrolase"/>
    <property type="match status" value="1"/>
</dbReference>
<accession>A0ABW2HSY4</accession>
<dbReference type="RefSeq" id="WP_378967333.1">
    <property type="nucleotide sequence ID" value="NZ_JBHTBJ010000007.1"/>
</dbReference>
<keyword evidence="3 6" id="KW-0378">Hydrolase</keyword>
<dbReference type="Gene3D" id="2.60.40.10">
    <property type="entry name" value="Immunoglobulins"/>
    <property type="match status" value="1"/>
</dbReference>
<evidence type="ECO:0000256" key="2">
    <source>
        <dbReference type="ARBA" id="ARBA00022490"/>
    </source>
</evidence>
<gene>
    <name evidence="6" type="ORF">ACFQS1_12820</name>
</gene>
<name>A0ABW2HSY4_9ACTN</name>
<dbReference type="InterPro" id="IPR050583">
    <property type="entry name" value="Mycobacterial_A85_antigen"/>
</dbReference>
<dbReference type="InterPro" id="IPR014756">
    <property type="entry name" value="Ig_E-set"/>
</dbReference>
<evidence type="ECO:0000256" key="1">
    <source>
        <dbReference type="ARBA" id="ARBA00004496"/>
    </source>
</evidence>
<protein>
    <submittedName>
        <fullName evidence="6">Alpha/beta hydrolase</fullName>
    </submittedName>
</protein>
<evidence type="ECO:0000256" key="3">
    <source>
        <dbReference type="ARBA" id="ARBA00022801"/>
    </source>
</evidence>
<proteinExistence type="inferred from homology"/>
<comment type="similarity">
    <text evidence="4">Belongs to the Fes family.</text>
</comment>
<evidence type="ECO:0000256" key="4">
    <source>
        <dbReference type="ARBA" id="ARBA00024201"/>
    </source>
</evidence>
<dbReference type="InterPro" id="IPR013783">
    <property type="entry name" value="Ig-like_fold"/>
</dbReference>
<keyword evidence="2" id="KW-0963">Cytoplasm</keyword>
<dbReference type="Proteomes" id="UP001596548">
    <property type="component" value="Unassembled WGS sequence"/>
</dbReference>
<dbReference type="PANTHER" id="PTHR48098:SF3">
    <property type="entry name" value="IRON(III) ENTEROBACTIN ESTERASE"/>
    <property type="match status" value="1"/>
</dbReference>
<comment type="subcellular location">
    <subcellularLocation>
        <location evidence="1">Cytoplasm</location>
    </subcellularLocation>
</comment>
<comment type="caution">
    <text evidence="6">The sequence shown here is derived from an EMBL/GenBank/DDBJ whole genome shotgun (WGS) entry which is preliminary data.</text>
</comment>
<dbReference type="InterPro" id="IPR000801">
    <property type="entry name" value="Esterase-like"/>
</dbReference>
<dbReference type="PANTHER" id="PTHR48098">
    <property type="entry name" value="ENTEROCHELIN ESTERASE-RELATED"/>
    <property type="match status" value="1"/>
</dbReference>